<evidence type="ECO:0000313" key="2">
    <source>
        <dbReference type="Proteomes" id="UP001060215"/>
    </source>
</evidence>
<protein>
    <submittedName>
        <fullName evidence="1">1-aminocyclopropane-1-carboxylate synthase 1</fullName>
    </submittedName>
</protein>
<keyword evidence="2" id="KW-1185">Reference proteome</keyword>
<proteinExistence type="predicted"/>
<gene>
    <name evidence="1" type="ORF">LOK49_LG13G01095</name>
</gene>
<dbReference type="Proteomes" id="UP001060215">
    <property type="component" value="Chromosome 14"/>
</dbReference>
<accession>A0ACC0FEA6</accession>
<evidence type="ECO:0000313" key="1">
    <source>
        <dbReference type="EMBL" id="KAI7987020.1"/>
    </source>
</evidence>
<reference evidence="1 2" key="1">
    <citation type="journal article" date="2022" name="Plant J.">
        <title>Chromosome-level genome of Camellia lanceoleosa provides a valuable resource for understanding genome evolution and self-incompatibility.</title>
        <authorList>
            <person name="Gong W."/>
            <person name="Xiao S."/>
            <person name="Wang L."/>
            <person name="Liao Z."/>
            <person name="Chang Y."/>
            <person name="Mo W."/>
            <person name="Hu G."/>
            <person name="Li W."/>
            <person name="Zhao G."/>
            <person name="Zhu H."/>
            <person name="Hu X."/>
            <person name="Ji K."/>
            <person name="Xiang X."/>
            <person name="Song Q."/>
            <person name="Yuan D."/>
            <person name="Jin S."/>
            <person name="Zhang L."/>
        </authorList>
    </citation>
    <scope>NUCLEOTIDE SEQUENCE [LARGE SCALE GENOMIC DNA]</scope>
    <source>
        <strain evidence="1">SQ_2022a</strain>
    </source>
</reference>
<dbReference type="EMBL" id="CM045771">
    <property type="protein sequence ID" value="KAI7987020.1"/>
    <property type="molecule type" value="Genomic_DNA"/>
</dbReference>
<sequence>MSFNSNNNQKLLSKIATKNEHGENSPYFDGWKAYDSNPYHPTQNPTGVIQMGLAENKVTEIANSIVFEFICSFSSANRGFGVIHNPFFNQISVTSFSARPI</sequence>
<comment type="caution">
    <text evidence="1">The sequence shown here is derived from an EMBL/GenBank/DDBJ whole genome shotgun (WGS) entry which is preliminary data.</text>
</comment>
<name>A0ACC0FEA6_9ERIC</name>
<organism evidence="1 2">
    <name type="scientific">Camellia lanceoleosa</name>
    <dbReference type="NCBI Taxonomy" id="1840588"/>
    <lineage>
        <taxon>Eukaryota</taxon>
        <taxon>Viridiplantae</taxon>
        <taxon>Streptophyta</taxon>
        <taxon>Embryophyta</taxon>
        <taxon>Tracheophyta</taxon>
        <taxon>Spermatophyta</taxon>
        <taxon>Magnoliopsida</taxon>
        <taxon>eudicotyledons</taxon>
        <taxon>Gunneridae</taxon>
        <taxon>Pentapetalae</taxon>
        <taxon>asterids</taxon>
        <taxon>Ericales</taxon>
        <taxon>Theaceae</taxon>
        <taxon>Camellia</taxon>
    </lineage>
</organism>